<dbReference type="PANTHER" id="PTHR12992:SF11">
    <property type="entry name" value="MITOCHONDRIAL COENZYME A DIPHOSPHATASE NUDT8"/>
    <property type="match status" value="1"/>
</dbReference>
<accession>A0ABD1ELB3</accession>
<feature type="domain" description="Nudix hydrolase" evidence="7">
    <location>
        <begin position="53"/>
        <end position="190"/>
    </location>
</feature>
<dbReference type="AlphaFoldDB" id="A0ABD1ELB3"/>
<evidence type="ECO:0000256" key="5">
    <source>
        <dbReference type="ARBA" id="ARBA00022842"/>
    </source>
</evidence>
<dbReference type="Pfam" id="PF00293">
    <property type="entry name" value="NUDIX"/>
    <property type="match status" value="1"/>
</dbReference>
<dbReference type="GO" id="GO:0016787">
    <property type="term" value="F:hydrolase activity"/>
    <property type="evidence" value="ECO:0007669"/>
    <property type="project" value="UniProtKB-KW"/>
</dbReference>
<evidence type="ECO:0000313" key="9">
    <source>
        <dbReference type="Proteomes" id="UP001566132"/>
    </source>
</evidence>
<comment type="cofactor">
    <cofactor evidence="1">
        <name>Mn(2+)</name>
        <dbReference type="ChEBI" id="CHEBI:29035"/>
    </cofactor>
</comment>
<dbReference type="InterPro" id="IPR045121">
    <property type="entry name" value="CoAse"/>
</dbReference>
<keyword evidence="9" id="KW-1185">Reference proteome</keyword>
<keyword evidence="5" id="KW-0460">Magnesium</keyword>
<protein>
    <recommendedName>
        <fullName evidence="7">Nudix hydrolase domain-containing protein</fullName>
    </recommendedName>
</protein>
<evidence type="ECO:0000256" key="3">
    <source>
        <dbReference type="ARBA" id="ARBA00022723"/>
    </source>
</evidence>
<evidence type="ECO:0000256" key="2">
    <source>
        <dbReference type="ARBA" id="ARBA00001946"/>
    </source>
</evidence>
<dbReference type="SUPFAM" id="SSF55811">
    <property type="entry name" value="Nudix"/>
    <property type="match status" value="1"/>
</dbReference>
<evidence type="ECO:0000313" key="8">
    <source>
        <dbReference type="EMBL" id="KAL1497291.1"/>
    </source>
</evidence>
<gene>
    <name evidence="8" type="ORF">ABEB36_008281</name>
</gene>
<dbReference type="InterPro" id="IPR000086">
    <property type="entry name" value="NUDIX_hydrolase_dom"/>
</dbReference>
<keyword evidence="6" id="KW-0464">Manganese</keyword>
<sequence>MIFKSRISLLKSLGCRYSSLYASENVFSEKNIKKTVAIFSGKKPIKMIPHEPIKRAGVLIPLCFVDGKVALLYTLRAANLKSHRGQVSFPGGMQDITDKNLEETALRETEEELGIPKKDIEVWGSGNVIVTKRETSVTPVIGRIKGDFRVDKLKVNISEVEDVFIVNLEDLCSPQNLGYTQFRGAFASMPVFNGGKIRIWGLTALLTYRFLDSLLPHQGYSHSIKYLNPVQVYNNKTNIR</sequence>
<dbReference type="Proteomes" id="UP001566132">
    <property type="component" value="Unassembled WGS sequence"/>
</dbReference>
<keyword evidence="3" id="KW-0479">Metal-binding</keyword>
<dbReference type="GO" id="GO:0046872">
    <property type="term" value="F:metal ion binding"/>
    <property type="evidence" value="ECO:0007669"/>
    <property type="project" value="UniProtKB-KW"/>
</dbReference>
<dbReference type="CDD" id="cd03426">
    <property type="entry name" value="NUDIX_CoAse_Nudt7"/>
    <property type="match status" value="1"/>
</dbReference>
<reference evidence="8 9" key="1">
    <citation type="submission" date="2024-05" db="EMBL/GenBank/DDBJ databases">
        <title>Genetic variation in Jamaican populations of the coffee berry borer (Hypothenemus hampei).</title>
        <authorList>
            <person name="Errbii M."/>
            <person name="Myrie A."/>
        </authorList>
    </citation>
    <scope>NUCLEOTIDE SEQUENCE [LARGE SCALE GENOMIC DNA]</scope>
    <source>
        <strain evidence="8">JA-Hopewell-2020-01-JO</strain>
        <tissue evidence="8">Whole body</tissue>
    </source>
</reference>
<keyword evidence="4" id="KW-0378">Hydrolase</keyword>
<dbReference type="PANTHER" id="PTHR12992">
    <property type="entry name" value="NUDIX HYDROLASE"/>
    <property type="match status" value="1"/>
</dbReference>
<name>A0ABD1ELB3_HYPHA</name>
<evidence type="ECO:0000259" key="7">
    <source>
        <dbReference type="PROSITE" id="PS51462"/>
    </source>
</evidence>
<evidence type="ECO:0000256" key="1">
    <source>
        <dbReference type="ARBA" id="ARBA00001936"/>
    </source>
</evidence>
<dbReference type="InterPro" id="IPR015797">
    <property type="entry name" value="NUDIX_hydrolase-like_dom_sf"/>
</dbReference>
<comment type="caution">
    <text evidence="8">The sequence shown here is derived from an EMBL/GenBank/DDBJ whole genome shotgun (WGS) entry which is preliminary data.</text>
</comment>
<dbReference type="PROSITE" id="PS51462">
    <property type="entry name" value="NUDIX"/>
    <property type="match status" value="1"/>
</dbReference>
<dbReference type="EMBL" id="JBDJPC010000006">
    <property type="protein sequence ID" value="KAL1497291.1"/>
    <property type="molecule type" value="Genomic_DNA"/>
</dbReference>
<evidence type="ECO:0000256" key="4">
    <source>
        <dbReference type="ARBA" id="ARBA00022801"/>
    </source>
</evidence>
<comment type="cofactor">
    <cofactor evidence="2">
        <name>Mg(2+)</name>
        <dbReference type="ChEBI" id="CHEBI:18420"/>
    </cofactor>
</comment>
<evidence type="ECO:0000256" key="6">
    <source>
        <dbReference type="ARBA" id="ARBA00023211"/>
    </source>
</evidence>
<proteinExistence type="predicted"/>
<organism evidence="8 9">
    <name type="scientific">Hypothenemus hampei</name>
    <name type="common">Coffee berry borer</name>
    <dbReference type="NCBI Taxonomy" id="57062"/>
    <lineage>
        <taxon>Eukaryota</taxon>
        <taxon>Metazoa</taxon>
        <taxon>Ecdysozoa</taxon>
        <taxon>Arthropoda</taxon>
        <taxon>Hexapoda</taxon>
        <taxon>Insecta</taxon>
        <taxon>Pterygota</taxon>
        <taxon>Neoptera</taxon>
        <taxon>Endopterygota</taxon>
        <taxon>Coleoptera</taxon>
        <taxon>Polyphaga</taxon>
        <taxon>Cucujiformia</taxon>
        <taxon>Curculionidae</taxon>
        <taxon>Scolytinae</taxon>
        <taxon>Hypothenemus</taxon>
    </lineage>
</organism>
<dbReference type="Gene3D" id="3.90.79.10">
    <property type="entry name" value="Nucleoside Triphosphate Pyrophosphohydrolase"/>
    <property type="match status" value="1"/>
</dbReference>